<name>A0A8H4PA17_9HYPO</name>
<evidence type="ECO:0000313" key="2">
    <source>
        <dbReference type="Proteomes" id="UP000554235"/>
    </source>
</evidence>
<dbReference type="Proteomes" id="UP000554235">
    <property type="component" value="Unassembled WGS sequence"/>
</dbReference>
<accession>A0A8H4PA17</accession>
<dbReference type="AlphaFoldDB" id="A0A8H4PA17"/>
<comment type="caution">
    <text evidence="1">The sequence shown here is derived from an EMBL/GenBank/DDBJ whole genome shotgun (WGS) entry which is preliminary data.</text>
</comment>
<dbReference type="EMBL" id="JAADYS010001135">
    <property type="protein sequence ID" value="KAF4464850.1"/>
    <property type="molecule type" value="Genomic_DNA"/>
</dbReference>
<reference evidence="1 2" key="1">
    <citation type="submission" date="2020-01" db="EMBL/GenBank/DDBJ databases">
        <title>Identification and distribution of gene clusters putatively required for synthesis of sphingolipid metabolism inhibitors in phylogenetically diverse species of the filamentous fungus Fusarium.</title>
        <authorList>
            <person name="Kim H.-S."/>
            <person name="Busman M."/>
            <person name="Brown D.W."/>
            <person name="Divon H."/>
            <person name="Uhlig S."/>
            <person name="Proctor R.H."/>
        </authorList>
    </citation>
    <scope>NUCLEOTIDE SEQUENCE [LARGE SCALE GENOMIC DNA]</scope>
    <source>
        <strain evidence="1 2">NRRL 20459</strain>
    </source>
</reference>
<gene>
    <name evidence="1" type="ORF">FALBO_8314</name>
</gene>
<keyword evidence="2" id="KW-1185">Reference proteome</keyword>
<evidence type="ECO:0000313" key="1">
    <source>
        <dbReference type="EMBL" id="KAF4464850.1"/>
    </source>
</evidence>
<proteinExistence type="predicted"/>
<protein>
    <submittedName>
        <fullName evidence="1">Uncharacterized protein</fullName>
    </submittedName>
</protein>
<organism evidence="1 2">
    <name type="scientific">Fusarium albosuccineum</name>
    <dbReference type="NCBI Taxonomy" id="1237068"/>
    <lineage>
        <taxon>Eukaryota</taxon>
        <taxon>Fungi</taxon>
        <taxon>Dikarya</taxon>
        <taxon>Ascomycota</taxon>
        <taxon>Pezizomycotina</taxon>
        <taxon>Sordariomycetes</taxon>
        <taxon>Hypocreomycetidae</taxon>
        <taxon>Hypocreales</taxon>
        <taxon>Nectriaceae</taxon>
        <taxon>Fusarium</taxon>
        <taxon>Fusarium decemcellulare species complex</taxon>
    </lineage>
</organism>
<sequence>MTTTTPFSTMIRQWLRLTKHSGKGIIATKRALEFRFQDWQAVLKRTWTHEYCVENNITDYALGHDLIVETMEEVIETGTRRIIWDTATDDSLEAFDLGTYDMRTAMELPGCPAIISPKPSDRRQELPAQRERFNSTLKMTPKKNAKLSKIEYSPVGSLERFLRNNYVETRLIWGPDEAIIAPNRESHLAGLDIDVDIGEMAKTQPCWRISSSLDESSLFSKTKDSALNAAKAQRLMGGYPTNRTLTCYKQALLAKRLAMFISWMRSNLAACGTNADLRVSSRMPCLQRRPAPPMLPSEVSTVAVNVAHITIRIKDMKDQMEEQDMLCKQRSEDDETQFKRETTEIIEAVEQLRVHNARPSAKYSTADNLSDGIYDDLVQQLVAHKGFQTWIQS</sequence>